<dbReference type="PANTHER" id="PTHR42886">
    <property type="entry name" value="RE40534P-RELATED"/>
    <property type="match status" value="1"/>
</dbReference>
<dbReference type="GO" id="GO:0052689">
    <property type="term" value="F:carboxylic ester hydrolase activity"/>
    <property type="evidence" value="ECO:0007669"/>
    <property type="project" value="TreeGrafter"/>
</dbReference>
<dbReference type="Gene3D" id="3.40.50.1820">
    <property type="entry name" value="alpha/beta hydrolase"/>
    <property type="match status" value="1"/>
</dbReference>
<reference evidence="3" key="1">
    <citation type="submission" date="2021-01" db="EMBL/GenBank/DDBJ databases">
        <authorList>
            <person name="Corre E."/>
            <person name="Pelletier E."/>
            <person name="Niang G."/>
            <person name="Scheremetjew M."/>
            <person name="Finn R."/>
            <person name="Kale V."/>
            <person name="Holt S."/>
            <person name="Cochrane G."/>
            <person name="Meng A."/>
            <person name="Brown T."/>
            <person name="Cohen L."/>
        </authorList>
    </citation>
    <scope>NUCLEOTIDE SEQUENCE</scope>
    <source>
        <strain evidence="3">CCMP722</strain>
    </source>
</reference>
<dbReference type="InterPro" id="IPR000073">
    <property type="entry name" value="AB_hydrolase_1"/>
</dbReference>
<evidence type="ECO:0000256" key="1">
    <source>
        <dbReference type="ARBA" id="ARBA00038097"/>
    </source>
</evidence>
<protein>
    <recommendedName>
        <fullName evidence="2">AB hydrolase-1 domain-containing protein</fullName>
    </recommendedName>
</protein>
<dbReference type="SUPFAM" id="SSF53474">
    <property type="entry name" value="alpha/beta-Hydrolases"/>
    <property type="match status" value="1"/>
</dbReference>
<evidence type="ECO:0000259" key="2">
    <source>
        <dbReference type="Pfam" id="PF00561"/>
    </source>
</evidence>
<feature type="domain" description="AB hydrolase-1" evidence="2">
    <location>
        <begin position="92"/>
        <end position="377"/>
    </location>
</feature>
<proteinExistence type="inferred from homology"/>
<comment type="similarity">
    <text evidence="1">Belongs to the peptidase S33 family. ABHD4/ABHD5 subfamily.</text>
</comment>
<dbReference type="PANTHER" id="PTHR42886:SF29">
    <property type="entry name" value="PUMMELIG, ISOFORM A"/>
    <property type="match status" value="1"/>
</dbReference>
<sequence length="399" mass="44788">MSVSQTFPTAEVVTSPSKTELEEESAWWTRLWTNASSMKAIKAESALLSRFLQYSYTLRRVAVEVKSVGTQYINTFSMNPPESSPKVDDDIPIVMTHGFGSGLAMFYRNLDDLSARSGRRVFAVDWLGMGRSSRAEYPARSFWGSLGREKVGEEQVRPDQVDYFLDSLEQWRKEMGIERMHLLGHSWGGYLSTRYTQKYPDRVETLILASPFGVADFNAEVFPPEEPKTSKKSLPVVARMVLQMWGMNYTPQYILRLMGPWAAEKAHAAVDRRFGDAMTADEKRLACDYLLNLALLAPAGEYSLHAFARVLTSPKFGLYAREPLRKIIMHTATPTTFIYGDNDWMYHPQVAQIVAANHEQVAAHTIAGAGHHVYLDQPARFNDCVLQAIASASPATAAQ</sequence>
<dbReference type="Pfam" id="PF00561">
    <property type="entry name" value="Abhydrolase_1"/>
    <property type="match status" value="1"/>
</dbReference>
<dbReference type="GO" id="GO:0042171">
    <property type="term" value="F:lysophosphatidic acid acyltransferase activity"/>
    <property type="evidence" value="ECO:0007669"/>
    <property type="project" value="TreeGrafter"/>
</dbReference>
<dbReference type="GO" id="GO:0055088">
    <property type="term" value="P:lipid homeostasis"/>
    <property type="evidence" value="ECO:0007669"/>
    <property type="project" value="TreeGrafter"/>
</dbReference>
<gene>
    <name evidence="3" type="ORF">POBO1169_LOCUS13210</name>
</gene>
<dbReference type="AlphaFoldDB" id="A0A7S0WPW3"/>
<dbReference type="EMBL" id="HBFA01026021">
    <property type="protein sequence ID" value="CAD8676564.1"/>
    <property type="molecule type" value="Transcribed_RNA"/>
</dbReference>
<evidence type="ECO:0000313" key="3">
    <source>
        <dbReference type="EMBL" id="CAD8676564.1"/>
    </source>
</evidence>
<accession>A0A7S0WPW3</accession>
<dbReference type="InterPro" id="IPR000639">
    <property type="entry name" value="Epox_hydrolase-like"/>
</dbReference>
<organism evidence="3">
    <name type="scientific">Pyramimonas obovata</name>
    <dbReference type="NCBI Taxonomy" id="1411642"/>
    <lineage>
        <taxon>Eukaryota</taxon>
        <taxon>Viridiplantae</taxon>
        <taxon>Chlorophyta</taxon>
        <taxon>Pyramimonadophyceae</taxon>
        <taxon>Pyramimonadales</taxon>
        <taxon>Pyramimonadaceae</taxon>
        <taxon>Pyramimonas</taxon>
        <taxon>Pyramimonas incertae sedis</taxon>
    </lineage>
</organism>
<dbReference type="GO" id="GO:0006654">
    <property type="term" value="P:phosphatidic acid biosynthetic process"/>
    <property type="evidence" value="ECO:0007669"/>
    <property type="project" value="TreeGrafter"/>
</dbReference>
<dbReference type="GO" id="GO:0005739">
    <property type="term" value="C:mitochondrion"/>
    <property type="evidence" value="ECO:0007669"/>
    <property type="project" value="TreeGrafter"/>
</dbReference>
<dbReference type="PRINTS" id="PR00412">
    <property type="entry name" value="EPOXHYDRLASE"/>
</dbReference>
<dbReference type="InterPro" id="IPR029058">
    <property type="entry name" value="AB_hydrolase_fold"/>
</dbReference>
<name>A0A7S0WPW3_9CHLO</name>